<dbReference type="Gene3D" id="3.90.730.10">
    <property type="entry name" value="Ribonuclease T2-like"/>
    <property type="match status" value="1"/>
</dbReference>
<proteinExistence type="predicted"/>
<dbReference type="Proteomes" id="UP001243195">
    <property type="component" value="Unassembled WGS sequence"/>
</dbReference>
<accession>A0AAW8JIT3</accession>
<comment type="caution">
    <text evidence="1">The sequence shown here is derived from an EMBL/GenBank/DDBJ whole genome shotgun (WGS) entry which is preliminary data.</text>
</comment>
<gene>
    <name evidence="1" type="ORF">RFH51_01660</name>
</gene>
<dbReference type="RefSeq" id="WP_004869380.1">
    <property type="nucleotide sequence ID" value="NZ_BBLI01000054.1"/>
</dbReference>
<organism evidence="1 2">
    <name type="scientific">Acinetobacter gerneri</name>
    <dbReference type="NCBI Taxonomy" id="202952"/>
    <lineage>
        <taxon>Bacteria</taxon>
        <taxon>Pseudomonadati</taxon>
        <taxon>Pseudomonadota</taxon>
        <taxon>Gammaproteobacteria</taxon>
        <taxon>Moraxellales</taxon>
        <taxon>Moraxellaceae</taxon>
        <taxon>Acinetobacter</taxon>
    </lineage>
</organism>
<reference evidence="1" key="1">
    <citation type="submission" date="2023-08" db="EMBL/GenBank/DDBJ databases">
        <title>Emergence of clinically-relevant ST2 carbapenem-resistant Acinetobacter baumannii strains in hospital sewages in Zhejiang, East of China.</title>
        <authorList>
            <person name="Kaichao C."/>
            <person name="Zhang R."/>
        </authorList>
    </citation>
    <scope>NUCLEOTIDE SEQUENCE</scope>
    <source>
        <strain evidence="1">M-SY-60</strain>
    </source>
</reference>
<protein>
    <submittedName>
        <fullName evidence="1">Ribonuclease I</fullName>
    </submittedName>
</protein>
<dbReference type="AlphaFoldDB" id="A0AAW8JIT3"/>
<dbReference type="GO" id="GO:0003723">
    <property type="term" value="F:RNA binding"/>
    <property type="evidence" value="ECO:0007669"/>
    <property type="project" value="InterPro"/>
</dbReference>
<dbReference type="GeneID" id="84211156"/>
<dbReference type="InterPro" id="IPR036430">
    <property type="entry name" value="RNase_T2-like_sf"/>
</dbReference>
<evidence type="ECO:0000313" key="1">
    <source>
        <dbReference type="EMBL" id="MDQ9070174.1"/>
    </source>
</evidence>
<dbReference type="EMBL" id="JAVIDA010000001">
    <property type="protein sequence ID" value="MDQ9070174.1"/>
    <property type="molecule type" value="Genomic_DNA"/>
</dbReference>
<name>A0AAW8JIT3_9GAMM</name>
<sequence>MKFTYCLKRKINWLAWFFVYAGVGLFCVQVHAASNLQGYVMRVQMTPAVCALDSNRQKQRKCLEGYSLTISGLLPETNTNNCSTSSSATLSPLQAKVVARVMPEENARVQLWQNIGGCVPMNASQYFRLVINLAENLKIPSDLSGGESKQVTQTSLRSQFMRLNPSLPANGIRFDCQSLHTKPMLTELQICYSVNGRYKECSKHIVSNCPSSFMIKGSY</sequence>
<dbReference type="GO" id="GO:0033897">
    <property type="term" value="F:ribonuclease T2 activity"/>
    <property type="evidence" value="ECO:0007669"/>
    <property type="project" value="InterPro"/>
</dbReference>
<dbReference type="SUPFAM" id="SSF55895">
    <property type="entry name" value="Ribonuclease Rh-like"/>
    <property type="match status" value="1"/>
</dbReference>
<evidence type="ECO:0000313" key="2">
    <source>
        <dbReference type="Proteomes" id="UP001243195"/>
    </source>
</evidence>